<dbReference type="Pfam" id="PF00708">
    <property type="entry name" value="Acylphosphatase"/>
    <property type="match status" value="1"/>
</dbReference>
<dbReference type="GO" id="GO:0003998">
    <property type="term" value="F:acylphosphatase activity"/>
    <property type="evidence" value="ECO:0007669"/>
    <property type="project" value="UniProtKB-EC"/>
</dbReference>
<comment type="similarity">
    <text evidence="1 7">Belongs to the acylphosphatase family.</text>
</comment>
<keyword evidence="5 6" id="KW-0378">Hydrolase</keyword>
<dbReference type="InterPro" id="IPR036046">
    <property type="entry name" value="Acylphosphatase-like_dom_sf"/>
</dbReference>
<evidence type="ECO:0000256" key="1">
    <source>
        <dbReference type="ARBA" id="ARBA00005614"/>
    </source>
</evidence>
<sequence length="91" mass="9712">MRSVRVIVRGRVQGVGFRWFVRESANAHAVTGWARNLRDGDVEAELHGTIAAVESVIDAMRAGPASARVDEVIVTAADPIAPAGFEIRSTA</sequence>
<evidence type="ECO:0000256" key="7">
    <source>
        <dbReference type="RuleBase" id="RU004168"/>
    </source>
</evidence>
<dbReference type="InterPro" id="IPR001792">
    <property type="entry name" value="Acylphosphatase-like_dom"/>
</dbReference>
<feature type="active site" evidence="5">
    <location>
        <position position="36"/>
    </location>
</feature>
<dbReference type="PROSITE" id="PS51160">
    <property type="entry name" value="ACYLPHOSPHATASE_3"/>
    <property type="match status" value="1"/>
</dbReference>
<feature type="active site" evidence="5">
    <location>
        <position position="18"/>
    </location>
</feature>
<dbReference type="EMBL" id="JACHMU010000001">
    <property type="protein sequence ID" value="MBB5744296.1"/>
    <property type="molecule type" value="Genomic_DNA"/>
</dbReference>
<dbReference type="Proteomes" id="UP000517712">
    <property type="component" value="Unassembled WGS sequence"/>
</dbReference>
<name>A0A7W9FCF2_9MICO</name>
<dbReference type="AlphaFoldDB" id="A0A7W9FCF2"/>
<dbReference type="EC" id="3.6.1.7" evidence="2 5"/>
<evidence type="ECO:0000256" key="3">
    <source>
        <dbReference type="ARBA" id="ARBA00015991"/>
    </source>
</evidence>
<evidence type="ECO:0000313" key="9">
    <source>
        <dbReference type="EMBL" id="MBB5744296.1"/>
    </source>
</evidence>
<keyword evidence="10" id="KW-1185">Reference proteome</keyword>
<comment type="catalytic activity">
    <reaction evidence="4 5 6">
        <text>an acyl phosphate + H2O = a carboxylate + phosphate + H(+)</text>
        <dbReference type="Rhea" id="RHEA:14965"/>
        <dbReference type="ChEBI" id="CHEBI:15377"/>
        <dbReference type="ChEBI" id="CHEBI:15378"/>
        <dbReference type="ChEBI" id="CHEBI:29067"/>
        <dbReference type="ChEBI" id="CHEBI:43474"/>
        <dbReference type="ChEBI" id="CHEBI:59918"/>
        <dbReference type="EC" id="3.6.1.7"/>
    </reaction>
</comment>
<evidence type="ECO:0000256" key="2">
    <source>
        <dbReference type="ARBA" id="ARBA00012150"/>
    </source>
</evidence>
<dbReference type="InterPro" id="IPR020456">
    <property type="entry name" value="Acylphosphatase"/>
</dbReference>
<accession>A0A7W9FCF2</accession>
<proteinExistence type="inferred from homology"/>
<dbReference type="PANTHER" id="PTHR47268">
    <property type="entry name" value="ACYLPHOSPHATASE"/>
    <property type="match status" value="1"/>
</dbReference>
<protein>
    <recommendedName>
        <fullName evidence="3 5">Acylphosphatase</fullName>
        <ecNumber evidence="2 5">3.6.1.7</ecNumber>
    </recommendedName>
</protein>
<dbReference type="PROSITE" id="PS00150">
    <property type="entry name" value="ACYLPHOSPHATASE_1"/>
    <property type="match status" value="1"/>
</dbReference>
<dbReference type="PROSITE" id="PS00151">
    <property type="entry name" value="ACYLPHOSPHATASE_2"/>
    <property type="match status" value="1"/>
</dbReference>
<evidence type="ECO:0000256" key="5">
    <source>
        <dbReference type="PROSITE-ProRule" id="PRU00520"/>
    </source>
</evidence>
<organism evidence="9 10">
    <name type="scientific">Microbacterium ginsengiterrae</name>
    <dbReference type="NCBI Taxonomy" id="546115"/>
    <lineage>
        <taxon>Bacteria</taxon>
        <taxon>Bacillati</taxon>
        <taxon>Actinomycetota</taxon>
        <taxon>Actinomycetes</taxon>
        <taxon>Micrococcales</taxon>
        <taxon>Microbacteriaceae</taxon>
        <taxon>Microbacterium</taxon>
    </lineage>
</organism>
<evidence type="ECO:0000259" key="8">
    <source>
        <dbReference type="PROSITE" id="PS51160"/>
    </source>
</evidence>
<feature type="domain" description="Acylphosphatase-like" evidence="8">
    <location>
        <begin position="3"/>
        <end position="89"/>
    </location>
</feature>
<evidence type="ECO:0000256" key="4">
    <source>
        <dbReference type="ARBA" id="ARBA00047645"/>
    </source>
</evidence>
<dbReference type="SUPFAM" id="SSF54975">
    <property type="entry name" value="Acylphosphatase/BLUF domain-like"/>
    <property type="match status" value="1"/>
</dbReference>
<dbReference type="InterPro" id="IPR017968">
    <property type="entry name" value="Acylphosphatase_CS"/>
</dbReference>
<evidence type="ECO:0000313" key="10">
    <source>
        <dbReference type="Proteomes" id="UP000517712"/>
    </source>
</evidence>
<dbReference type="RefSeq" id="WP_184284393.1">
    <property type="nucleotide sequence ID" value="NZ_BAAAPG010000001.1"/>
</dbReference>
<gene>
    <name evidence="9" type="ORF">HD600_002793</name>
</gene>
<comment type="caution">
    <text evidence="9">The sequence shown here is derived from an EMBL/GenBank/DDBJ whole genome shotgun (WGS) entry which is preliminary data.</text>
</comment>
<reference evidence="9 10" key="1">
    <citation type="submission" date="2020-08" db="EMBL/GenBank/DDBJ databases">
        <title>Sequencing the genomes of 1000 actinobacteria strains.</title>
        <authorList>
            <person name="Klenk H.-P."/>
        </authorList>
    </citation>
    <scope>NUCLEOTIDE SEQUENCE [LARGE SCALE GENOMIC DNA]</scope>
    <source>
        <strain evidence="9 10">DSM 24823</strain>
    </source>
</reference>
<evidence type="ECO:0000256" key="6">
    <source>
        <dbReference type="RuleBase" id="RU000553"/>
    </source>
</evidence>
<dbReference type="PANTHER" id="PTHR47268:SF4">
    <property type="entry name" value="ACYLPHOSPHATASE"/>
    <property type="match status" value="1"/>
</dbReference>
<dbReference type="Gene3D" id="3.30.70.100">
    <property type="match status" value="1"/>
</dbReference>
<dbReference type="PRINTS" id="PR00112">
    <property type="entry name" value="ACYLPHPHTASE"/>
</dbReference>